<name>A0A7X0B2C7_9PROT</name>
<sequence length="70" mass="7720">MTPKKPVNLVHGMVICLMTGANTLFVMMRTTEPVFRILSGVVAGALFVFTFLIASGILLKWASRNRRAPK</sequence>
<keyword evidence="1" id="KW-1133">Transmembrane helix</keyword>
<keyword evidence="1" id="KW-0812">Transmembrane</keyword>
<protein>
    <submittedName>
        <fullName evidence="2">Uncharacterized protein</fullName>
    </submittedName>
</protein>
<feature type="transmembrane region" description="Helical" evidence="1">
    <location>
        <begin position="7"/>
        <end position="28"/>
    </location>
</feature>
<keyword evidence="3" id="KW-1185">Reference proteome</keyword>
<dbReference type="RefSeq" id="WP_184804871.1">
    <property type="nucleotide sequence ID" value="NZ_JACIIZ010000013.1"/>
</dbReference>
<keyword evidence="1" id="KW-0472">Membrane</keyword>
<evidence type="ECO:0000313" key="2">
    <source>
        <dbReference type="EMBL" id="MBB6253736.1"/>
    </source>
</evidence>
<reference evidence="2 3" key="1">
    <citation type="submission" date="2020-08" db="EMBL/GenBank/DDBJ databases">
        <title>Genomic Encyclopedia of Type Strains, Phase IV (KMG-IV): sequencing the most valuable type-strain genomes for metagenomic binning, comparative biology and taxonomic classification.</title>
        <authorList>
            <person name="Goeker M."/>
        </authorList>
    </citation>
    <scope>NUCLEOTIDE SEQUENCE [LARGE SCALE GENOMIC DNA]</scope>
    <source>
        <strain evidence="2 3">DSM 22198</strain>
    </source>
</reference>
<dbReference type="EMBL" id="JACIIZ010000013">
    <property type="protein sequence ID" value="MBB6253736.1"/>
    <property type="molecule type" value="Genomic_DNA"/>
</dbReference>
<dbReference type="AlphaFoldDB" id="A0A7X0B2C7"/>
<evidence type="ECO:0000313" key="3">
    <source>
        <dbReference type="Proteomes" id="UP000539175"/>
    </source>
</evidence>
<feature type="transmembrane region" description="Helical" evidence="1">
    <location>
        <begin position="34"/>
        <end position="59"/>
    </location>
</feature>
<dbReference type="Proteomes" id="UP000539175">
    <property type="component" value="Unassembled WGS sequence"/>
</dbReference>
<gene>
    <name evidence="2" type="ORF">FHS74_004312</name>
</gene>
<comment type="caution">
    <text evidence="2">The sequence shown here is derived from an EMBL/GenBank/DDBJ whole genome shotgun (WGS) entry which is preliminary data.</text>
</comment>
<proteinExistence type="predicted"/>
<organism evidence="2 3">
    <name type="scientific">Nitrospirillum iridis</name>
    <dbReference type="NCBI Taxonomy" id="765888"/>
    <lineage>
        <taxon>Bacteria</taxon>
        <taxon>Pseudomonadati</taxon>
        <taxon>Pseudomonadota</taxon>
        <taxon>Alphaproteobacteria</taxon>
        <taxon>Rhodospirillales</taxon>
        <taxon>Azospirillaceae</taxon>
        <taxon>Nitrospirillum</taxon>
    </lineage>
</organism>
<evidence type="ECO:0000256" key="1">
    <source>
        <dbReference type="SAM" id="Phobius"/>
    </source>
</evidence>
<accession>A0A7X0B2C7</accession>